<evidence type="ECO:0000313" key="1">
    <source>
        <dbReference type="EMBL" id="SNR67907.1"/>
    </source>
</evidence>
<dbReference type="AlphaFoldDB" id="A0A238Y9S9"/>
<dbReference type="Gene3D" id="3.40.630.30">
    <property type="match status" value="1"/>
</dbReference>
<dbReference type="SUPFAM" id="SSF55729">
    <property type="entry name" value="Acyl-CoA N-acyltransferases (Nat)"/>
    <property type="match status" value="1"/>
</dbReference>
<proteinExistence type="predicted"/>
<dbReference type="Proteomes" id="UP000198417">
    <property type="component" value="Unassembled WGS sequence"/>
</dbReference>
<evidence type="ECO:0008006" key="3">
    <source>
        <dbReference type="Google" id="ProtNLM"/>
    </source>
</evidence>
<keyword evidence="2" id="KW-1185">Reference proteome</keyword>
<dbReference type="InterPro" id="IPR016181">
    <property type="entry name" value="Acyl_CoA_acyltransferase"/>
</dbReference>
<dbReference type="OrthoDB" id="9793394at2"/>
<reference evidence="1 2" key="1">
    <citation type="submission" date="2017-06" db="EMBL/GenBank/DDBJ databases">
        <authorList>
            <person name="Kim H.J."/>
            <person name="Triplett B.A."/>
        </authorList>
    </citation>
    <scope>NUCLEOTIDE SEQUENCE [LARGE SCALE GENOMIC DNA]</scope>
    <source>
        <strain evidence="1 2">DSM 29052</strain>
    </source>
</reference>
<evidence type="ECO:0000313" key="2">
    <source>
        <dbReference type="Proteomes" id="UP000198417"/>
    </source>
</evidence>
<dbReference type="RefSeq" id="WP_089272204.1">
    <property type="nucleotide sequence ID" value="NZ_FZNN01000015.1"/>
</dbReference>
<sequence>MYWSSTSAPLVRQDQQDRGLGTALLLDALRPCLGISGQIKCSAIVLNLLRDAVVERRWRFYTDLGFQSLNDPENPTRVFIPLADLPTTFG</sequence>
<dbReference type="EMBL" id="FZNN01000015">
    <property type="protein sequence ID" value="SNR67907.1"/>
    <property type="molecule type" value="Genomic_DNA"/>
</dbReference>
<accession>A0A238Y9S9</accession>
<gene>
    <name evidence="1" type="ORF">SAMN06265370_115100</name>
</gene>
<protein>
    <recommendedName>
        <fullName evidence="3">N-acetyltransferase domain-containing protein</fullName>
    </recommendedName>
</protein>
<name>A0A238Y9S9_9RHOB</name>
<organism evidence="1 2">
    <name type="scientific">Puniceibacterium sediminis</name>
    <dbReference type="NCBI Taxonomy" id="1608407"/>
    <lineage>
        <taxon>Bacteria</taxon>
        <taxon>Pseudomonadati</taxon>
        <taxon>Pseudomonadota</taxon>
        <taxon>Alphaproteobacteria</taxon>
        <taxon>Rhodobacterales</taxon>
        <taxon>Paracoccaceae</taxon>
        <taxon>Puniceibacterium</taxon>
    </lineage>
</organism>